<dbReference type="Gene3D" id="1.10.10.1150">
    <property type="entry name" value="Coenzyme PQQ synthesis protein D (PqqD)"/>
    <property type="match status" value="1"/>
</dbReference>
<evidence type="ECO:0000256" key="1">
    <source>
        <dbReference type="ARBA" id="ARBA00004886"/>
    </source>
</evidence>
<dbReference type="InterPro" id="IPR008792">
    <property type="entry name" value="PQQD"/>
</dbReference>
<dbReference type="Pfam" id="PF05402">
    <property type="entry name" value="PqqD"/>
    <property type="match status" value="1"/>
</dbReference>
<dbReference type="GO" id="GO:0018189">
    <property type="term" value="P:pyrroloquinoline quinone biosynthetic process"/>
    <property type="evidence" value="ECO:0007669"/>
    <property type="project" value="UniProtKB-UniPathway"/>
</dbReference>
<reference evidence="4 5" key="1">
    <citation type="submission" date="2014-03" db="EMBL/GenBank/DDBJ databases">
        <title>Complete genome sequence of Pseudomonas stutzeri 19SMN4.</title>
        <authorList>
            <person name="Brunet-Galmes I."/>
            <person name="Nogales B."/>
            <person name="Busquets A."/>
            <person name="Pena A."/>
            <person name="Gomila M."/>
            <person name="Garcia-Valdes E."/>
            <person name="Lalucat J."/>
            <person name="Bennasar A."/>
            <person name="Bosch R."/>
        </authorList>
    </citation>
    <scope>NUCLEOTIDE SEQUENCE [LARGE SCALE GENOMIC DNA]</scope>
    <source>
        <strain evidence="4 5">19SMN4</strain>
    </source>
</reference>
<dbReference type="OrthoDB" id="7356791at2"/>
<comment type="pathway">
    <text evidence="1">Cofactor biosynthesis; pyrroloquinoline quinone biosynthesis.</text>
</comment>
<dbReference type="NCBIfam" id="TIGR03859">
    <property type="entry name" value="PQQ_PqqD"/>
    <property type="match status" value="1"/>
</dbReference>
<dbReference type="UniPathway" id="UPA00539"/>
<accession>A0A023WTR1</accession>
<evidence type="ECO:0000313" key="5">
    <source>
        <dbReference type="Proteomes" id="UP000025238"/>
    </source>
</evidence>
<dbReference type="InterPro" id="IPR022479">
    <property type="entry name" value="PqqD_bac"/>
</dbReference>
<organism evidence="4 5">
    <name type="scientific">Stutzerimonas stutzeri</name>
    <name type="common">Pseudomonas stutzeri</name>
    <dbReference type="NCBI Taxonomy" id="316"/>
    <lineage>
        <taxon>Bacteria</taxon>
        <taxon>Pseudomonadati</taxon>
        <taxon>Pseudomonadota</taxon>
        <taxon>Gammaproteobacteria</taxon>
        <taxon>Pseudomonadales</taxon>
        <taxon>Pseudomonadaceae</taxon>
        <taxon>Stutzerimonas</taxon>
    </lineage>
</organism>
<sequence length="98" mass="10909">MTTTTMISPACRYEIRPPFLFRWEDSQQAHVLLYPEGIVKLNATGGEILRRCDGTTSVAELIDQLALSYNASDVDAIRNGVLNFLEVSHGKGWIRAKA</sequence>
<dbReference type="GO" id="GO:0048038">
    <property type="term" value="F:quinone binding"/>
    <property type="evidence" value="ECO:0007669"/>
    <property type="project" value="InterPro"/>
</dbReference>
<dbReference type="PATRIC" id="fig|316.97.peg.2323"/>
<keyword evidence="3" id="KW-0884">PQQ biosynthesis</keyword>
<evidence type="ECO:0000313" key="4">
    <source>
        <dbReference type="EMBL" id="AHY43080.1"/>
    </source>
</evidence>
<evidence type="ECO:0000256" key="3">
    <source>
        <dbReference type="ARBA" id="ARBA00022905"/>
    </source>
</evidence>
<dbReference type="KEGG" id="pstu:UIB01_11595"/>
<dbReference type="EMBL" id="CP007509">
    <property type="protein sequence ID" value="AHY43080.1"/>
    <property type="molecule type" value="Genomic_DNA"/>
</dbReference>
<dbReference type="Proteomes" id="UP000025238">
    <property type="component" value="Chromosome"/>
</dbReference>
<protein>
    <submittedName>
        <fullName evidence="4">Pyrroloquinoline quinone biosynthesis protein PqqD</fullName>
    </submittedName>
</protein>
<proteinExistence type="predicted"/>
<evidence type="ECO:0000256" key="2">
    <source>
        <dbReference type="ARBA" id="ARBA00011741"/>
    </source>
</evidence>
<dbReference type="InterPro" id="IPR041881">
    <property type="entry name" value="PqqD_sf"/>
</dbReference>
<dbReference type="AlphaFoldDB" id="A0A023WTR1"/>
<comment type="subunit">
    <text evidence="2">Monomer. Interacts with PqqE.</text>
</comment>
<gene>
    <name evidence="4" type="ORF">UIB01_11595</name>
</gene>
<name>A0A023WTR1_STUST</name>